<accession>A0A0L6JPM9</accession>
<dbReference type="EMBL" id="LGTC01000001">
    <property type="protein sequence ID" value="KNY27332.1"/>
    <property type="molecule type" value="Genomic_DNA"/>
</dbReference>
<organism evidence="1 2">
    <name type="scientific">Pseudobacteroides cellulosolvens ATCC 35603 = DSM 2933</name>
    <dbReference type="NCBI Taxonomy" id="398512"/>
    <lineage>
        <taxon>Bacteria</taxon>
        <taxon>Bacillati</taxon>
        <taxon>Bacillota</taxon>
        <taxon>Clostridia</taxon>
        <taxon>Eubacteriales</taxon>
        <taxon>Oscillospiraceae</taxon>
        <taxon>Pseudobacteroides</taxon>
    </lineage>
</organism>
<evidence type="ECO:0000313" key="1">
    <source>
        <dbReference type="EMBL" id="KNY27332.1"/>
    </source>
</evidence>
<comment type="caution">
    <text evidence="1">The sequence shown here is derived from an EMBL/GenBank/DDBJ whole genome shotgun (WGS) entry which is preliminary data.</text>
</comment>
<proteinExistence type="predicted"/>
<dbReference type="Proteomes" id="UP000036923">
    <property type="component" value="Unassembled WGS sequence"/>
</dbReference>
<protein>
    <submittedName>
        <fullName evidence="1">Uncharacterized protein</fullName>
    </submittedName>
</protein>
<reference evidence="2" key="1">
    <citation type="submission" date="2015-07" db="EMBL/GenBank/DDBJ databases">
        <title>Near-Complete Genome Sequence of the Cellulolytic Bacterium Bacteroides (Pseudobacteroides) cellulosolvens ATCC 35603.</title>
        <authorList>
            <person name="Dassa B."/>
            <person name="Utturkar S.M."/>
            <person name="Klingeman D.M."/>
            <person name="Hurt R.A."/>
            <person name="Keller M."/>
            <person name="Xu J."/>
            <person name="Reddy Y.H.K."/>
            <person name="Borovok I."/>
            <person name="Grinberg I.R."/>
            <person name="Lamed R."/>
            <person name="Zhivin O."/>
            <person name="Bayer E.A."/>
            <person name="Brown S.D."/>
        </authorList>
    </citation>
    <scope>NUCLEOTIDE SEQUENCE [LARGE SCALE GENOMIC DNA]</scope>
    <source>
        <strain evidence="2">DSM 2933</strain>
    </source>
</reference>
<sequence length="34" mass="4005">MDNGRKKLNEKHGFKGFNLSGHIMSYSRLWIILI</sequence>
<name>A0A0L6JPM9_9FIRM</name>
<gene>
    <name evidence="1" type="ORF">Bccel_2603</name>
</gene>
<dbReference type="STRING" id="398512.Bccel_2603"/>
<dbReference type="AlphaFoldDB" id="A0A0L6JPM9"/>
<keyword evidence="2" id="KW-1185">Reference proteome</keyword>
<evidence type="ECO:0000313" key="2">
    <source>
        <dbReference type="Proteomes" id="UP000036923"/>
    </source>
</evidence>